<dbReference type="PROSITE" id="PS50126">
    <property type="entry name" value="S1"/>
    <property type="match status" value="1"/>
</dbReference>
<dbReference type="SUPFAM" id="SSF50249">
    <property type="entry name" value="Nucleic acid-binding proteins"/>
    <property type="match status" value="1"/>
</dbReference>
<dbReference type="GO" id="GO:0003735">
    <property type="term" value="F:structural constituent of ribosome"/>
    <property type="evidence" value="ECO:0007669"/>
    <property type="project" value="TreeGrafter"/>
</dbReference>
<evidence type="ECO:0000259" key="1">
    <source>
        <dbReference type="PROSITE" id="PS50126"/>
    </source>
</evidence>
<dbReference type="PANTHER" id="PTHR10724">
    <property type="entry name" value="30S RIBOSOMAL PROTEIN S1"/>
    <property type="match status" value="1"/>
</dbReference>
<dbReference type="InterPro" id="IPR003029">
    <property type="entry name" value="S1_domain"/>
</dbReference>
<dbReference type="Gene3D" id="2.40.50.140">
    <property type="entry name" value="Nucleic acid-binding proteins"/>
    <property type="match status" value="1"/>
</dbReference>
<dbReference type="EMBL" id="AZRM01000025">
    <property type="protein sequence ID" value="PNS00338.1"/>
    <property type="molecule type" value="Genomic_DNA"/>
</dbReference>
<gene>
    <name evidence="2" type="ORF">X928_05340</name>
</gene>
<evidence type="ECO:0000313" key="3">
    <source>
        <dbReference type="Proteomes" id="UP000236199"/>
    </source>
</evidence>
<dbReference type="SMART" id="SM00316">
    <property type="entry name" value="S1"/>
    <property type="match status" value="1"/>
</dbReference>
<dbReference type="InterPro" id="IPR012340">
    <property type="entry name" value="NA-bd_OB-fold"/>
</dbReference>
<comment type="caution">
    <text evidence="2">The sequence shown here is derived from an EMBL/GenBank/DDBJ whole genome shotgun (WGS) entry which is preliminary data.</text>
</comment>
<sequence>MVNESLATGDSVKGKVVDIKKFGAFLELENGEEGFVHISKISKKYVREISNFLKIGDEVQGKVIGRTKDGKYELSLKDYDEQKEDTGKSHNFEKRLNQYLKDSEKKISEYKKHLDKKKNTRRR</sequence>
<protein>
    <submittedName>
        <fullName evidence="2">RNA-binding protein</fullName>
    </submittedName>
</protein>
<accession>A0A2K1PC77</accession>
<dbReference type="GO" id="GO:0006412">
    <property type="term" value="P:translation"/>
    <property type="evidence" value="ECO:0007669"/>
    <property type="project" value="TreeGrafter"/>
</dbReference>
<feature type="domain" description="S1 motif" evidence="1">
    <location>
        <begin position="9"/>
        <end position="77"/>
    </location>
</feature>
<proteinExistence type="predicted"/>
<name>A0A2K1PC77_9BACT</name>
<dbReference type="AlphaFoldDB" id="A0A2K1PC77"/>
<dbReference type="GO" id="GO:0003729">
    <property type="term" value="F:mRNA binding"/>
    <property type="evidence" value="ECO:0007669"/>
    <property type="project" value="TreeGrafter"/>
</dbReference>
<dbReference type="Proteomes" id="UP000236199">
    <property type="component" value="Unassembled WGS sequence"/>
</dbReference>
<dbReference type="OrthoDB" id="9810507at2"/>
<evidence type="ECO:0000313" key="2">
    <source>
        <dbReference type="EMBL" id="PNS00338.1"/>
    </source>
</evidence>
<dbReference type="InterPro" id="IPR050437">
    <property type="entry name" value="Ribos_protein_bS1-like"/>
</dbReference>
<dbReference type="Pfam" id="PF00575">
    <property type="entry name" value="S1"/>
    <property type="match status" value="1"/>
</dbReference>
<dbReference type="PANTHER" id="PTHR10724:SF10">
    <property type="entry name" value="S1 RNA-BINDING DOMAIN-CONTAINING PROTEIN 1"/>
    <property type="match status" value="1"/>
</dbReference>
<dbReference type="RefSeq" id="WP_103078789.1">
    <property type="nucleotide sequence ID" value="NZ_AZRM01000025.1"/>
</dbReference>
<organism evidence="2 3">
    <name type="scientific">Petrotoga miotherma DSM 10691</name>
    <dbReference type="NCBI Taxonomy" id="1434326"/>
    <lineage>
        <taxon>Bacteria</taxon>
        <taxon>Thermotogati</taxon>
        <taxon>Thermotogota</taxon>
        <taxon>Thermotogae</taxon>
        <taxon>Petrotogales</taxon>
        <taxon>Petrotogaceae</taxon>
        <taxon>Petrotoga</taxon>
    </lineage>
</organism>
<keyword evidence="3" id="KW-1185">Reference proteome</keyword>
<reference evidence="2 3" key="1">
    <citation type="submission" date="2013-12" db="EMBL/GenBank/DDBJ databases">
        <title>Comparative genomics of Petrotoga isolates.</title>
        <authorList>
            <person name="Nesbo C.L."/>
            <person name="Charchuk R."/>
            <person name="Chow K."/>
        </authorList>
    </citation>
    <scope>NUCLEOTIDE SEQUENCE [LARGE SCALE GENOMIC DNA]</scope>
    <source>
        <strain evidence="2 3">DSM 10691</strain>
    </source>
</reference>